<accession>A0AAN5CDZ5</accession>
<evidence type="ECO:0000313" key="1">
    <source>
        <dbReference type="EMBL" id="GMR38151.1"/>
    </source>
</evidence>
<dbReference type="AlphaFoldDB" id="A0AAN5CDZ5"/>
<feature type="non-terminal residue" evidence="1">
    <location>
        <position position="161"/>
    </location>
</feature>
<dbReference type="EMBL" id="BTRK01000002">
    <property type="protein sequence ID" value="GMR38151.1"/>
    <property type="molecule type" value="Genomic_DNA"/>
</dbReference>
<comment type="caution">
    <text evidence="1">The sequence shown here is derived from an EMBL/GenBank/DDBJ whole genome shotgun (WGS) entry which is preliminary data.</text>
</comment>
<feature type="non-terminal residue" evidence="1">
    <location>
        <position position="1"/>
    </location>
</feature>
<organism evidence="1 2">
    <name type="scientific">Pristionchus mayeri</name>
    <dbReference type="NCBI Taxonomy" id="1317129"/>
    <lineage>
        <taxon>Eukaryota</taxon>
        <taxon>Metazoa</taxon>
        <taxon>Ecdysozoa</taxon>
        <taxon>Nematoda</taxon>
        <taxon>Chromadorea</taxon>
        <taxon>Rhabditida</taxon>
        <taxon>Rhabditina</taxon>
        <taxon>Diplogasteromorpha</taxon>
        <taxon>Diplogasteroidea</taxon>
        <taxon>Neodiplogasteridae</taxon>
        <taxon>Pristionchus</taxon>
    </lineage>
</organism>
<proteinExistence type="predicted"/>
<evidence type="ECO:0000313" key="2">
    <source>
        <dbReference type="Proteomes" id="UP001328107"/>
    </source>
</evidence>
<dbReference type="Proteomes" id="UP001328107">
    <property type="component" value="Unassembled WGS sequence"/>
</dbReference>
<sequence>PTVALASGKAQSRVFTEGGFKWIVEMHRSIRDYEKATFVLRCSVDDSIDSHMHWQCKGDVKLCVNDVTWDKDRFTVDNASSWWLHESHLSWEAFTRTYVADSFIIDGKACLEFRINITDSSKIPAAAARFAVPNERSNVILKFGEQRLHIFKDLFLFIYFF</sequence>
<evidence type="ECO:0008006" key="3">
    <source>
        <dbReference type="Google" id="ProtNLM"/>
    </source>
</evidence>
<gene>
    <name evidence="1" type="ORF">PMAYCL1PPCAC_08346</name>
</gene>
<reference evidence="2" key="1">
    <citation type="submission" date="2022-10" db="EMBL/GenBank/DDBJ databases">
        <title>Genome assembly of Pristionchus species.</title>
        <authorList>
            <person name="Yoshida K."/>
            <person name="Sommer R.J."/>
        </authorList>
    </citation>
    <scope>NUCLEOTIDE SEQUENCE [LARGE SCALE GENOMIC DNA]</scope>
    <source>
        <strain evidence="2">RS5460</strain>
    </source>
</reference>
<protein>
    <recommendedName>
        <fullName evidence="3">MATH domain-containing protein</fullName>
    </recommendedName>
</protein>
<keyword evidence="2" id="KW-1185">Reference proteome</keyword>
<name>A0AAN5CDZ5_9BILA</name>